<protein>
    <submittedName>
        <fullName evidence="2">Prepilin-type N-terminal cleavage/methylation domain-containing protein</fullName>
    </submittedName>
</protein>
<dbReference type="InterPro" id="IPR012902">
    <property type="entry name" value="N_methyl_site"/>
</dbReference>
<dbReference type="Pfam" id="PF07963">
    <property type="entry name" value="N_methyl"/>
    <property type="match status" value="1"/>
</dbReference>
<dbReference type="EMBL" id="JAESWC010000012">
    <property type="protein sequence ID" value="MBL4937199.1"/>
    <property type="molecule type" value="Genomic_DNA"/>
</dbReference>
<dbReference type="SUPFAM" id="SSF54523">
    <property type="entry name" value="Pili subunits"/>
    <property type="match status" value="1"/>
</dbReference>
<dbReference type="Proteomes" id="UP000632377">
    <property type="component" value="Unassembled WGS sequence"/>
</dbReference>
<keyword evidence="1" id="KW-0812">Transmembrane</keyword>
<dbReference type="RefSeq" id="WP_202749951.1">
    <property type="nucleotide sequence ID" value="NZ_JAESWC010000012.1"/>
</dbReference>
<gene>
    <name evidence="2" type="ORF">JK636_15840</name>
</gene>
<reference evidence="2 3" key="1">
    <citation type="submission" date="2021-01" db="EMBL/GenBank/DDBJ databases">
        <title>Genome public.</title>
        <authorList>
            <person name="Liu C."/>
            <person name="Sun Q."/>
        </authorList>
    </citation>
    <scope>NUCLEOTIDE SEQUENCE [LARGE SCALE GENOMIC DNA]</scope>
    <source>
        <strain evidence="2 3">YIM B02515</strain>
    </source>
</reference>
<comment type="caution">
    <text evidence="2">The sequence shown here is derived from an EMBL/GenBank/DDBJ whole genome shotgun (WGS) entry which is preliminary data.</text>
</comment>
<name>A0ABS1TCW2_9CLOT</name>
<proteinExistence type="predicted"/>
<keyword evidence="1" id="KW-0472">Membrane</keyword>
<dbReference type="Gene3D" id="3.30.700.10">
    <property type="entry name" value="Glycoprotein, Type 4 Pilin"/>
    <property type="match status" value="1"/>
</dbReference>
<dbReference type="PROSITE" id="PS00409">
    <property type="entry name" value="PROKAR_NTER_METHYL"/>
    <property type="match status" value="1"/>
</dbReference>
<feature type="transmembrane region" description="Helical" evidence="1">
    <location>
        <begin position="7"/>
        <end position="29"/>
    </location>
</feature>
<dbReference type="InterPro" id="IPR045584">
    <property type="entry name" value="Pilin-like"/>
</dbReference>
<keyword evidence="1" id="KW-1133">Transmembrane helix</keyword>
<evidence type="ECO:0000256" key="1">
    <source>
        <dbReference type="SAM" id="Phobius"/>
    </source>
</evidence>
<organism evidence="2 3">
    <name type="scientific">Clostridium rhizosphaerae</name>
    <dbReference type="NCBI Taxonomy" id="2803861"/>
    <lineage>
        <taxon>Bacteria</taxon>
        <taxon>Bacillati</taxon>
        <taxon>Bacillota</taxon>
        <taxon>Clostridia</taxon>
        <taxon>Eubacteriales</taxon>
        <taxon>Clostridiaceae</taxon>
        <taxon>Clostridium</taxon>
    </lineage>
</organism>
<dbReference type="NCBIfam" id="TIGR02532">
    <property type="entry name" value="IV_pilin_GFxxxE"/>
    <property type="match status" value="1"/>
</dbReference>
<evidence type="ECO:0000313" key="2">
    <source>
        <dbReference type="EMBL" id="MBL4937199.1"/>
    </source>
</evidence>
<evidence type="ECO:0000313" key="3">
    <source>
        <dbReference type="Proteomes" id="UP000632377"/>
    </source>
</evidence>
<keyword evidence="3" id="KW-1185">Reference proteome</keyword>
<sequence length="174" mass="19264">MRKKGFTLIELLAVIAIMGIVFVIIYSIYSSSQRIYNTGYSQIQIQNSARKAVNAVSKSINDAQSVSIVSSNASNITIDDKTFSNIPNLTKSLLYVNPADNSAEPYLYVIENSSELHRVYTSGTDELITTFIDYNNTTVNMPIATQHTYSIKFSVKYGSFSESYTTYSSINNGG</sequence>
<accession>A0ABS1TCW2</accession>